<organism evidence="1 2">
    <name type="scientific">Acanthoscelides obtectus</name>
    <name type="common">Bean weevil</name>
    <name type="synonym">Bruchus obtectus</name>
    <dbReference type="NCBI Taxonomy" id="200917"/>
    <lineage>
        <taxon>Eukaryota</taxon>
        <taxon>Metazoa</taxon>
        <taxon>Ecdysozoa</taxon>
        <taxon>Arthropoda</taxon>
        <taxon>Hexapoda</taxon>
        <taxon>Insecta</taxon>
        <taxon>Pterygota</taxon>
        <taxon>Neoptera</taxon>
        <taxon>Endopterygota</taxon>
        <taxon>Coleoptera</taxon>
        <taxon>Polyphaga</taxon>
        <taxon>Cucujiformia</taxon>
        <taxon>Chrysomeloidea</taxon>
        <taxon>Chrysomelidae</taxon>
        <taxon>Bruchinae</taxon>
        <taxon>Bruchini</taxon>
        <taxon>Acanthoscelides</taxon>
    </lineage>
</organism>
<dbReference type="EMBL" id="CAKOFQ010006851">
    <property type="protein sequence ID" value="CAH1976736.1"/>
    <property type="molecule type" value="Genomic_DNA"/>
</dbReference>
<sequence>MSENRKSKKRKIQELLQDLLENSRIYRQKPPQPKYQITWDPSLVLDYLAKMYPLPEVSLPQLTCKLVTLLALVTDHRIHALTKIRTRNITRFSNRLEIKIPDLINVTG</sequence>
<accession>A0A9P0KLH4</accession>
<dbReference type="Proteomes" id="UP001152888">
    <property type="component" value="Unassembled WGS sequence"/>
</dbReference>
<dbReference type="AlphaFoldDB" id="A0A9P0KLH4"/>
<gene>
    <name evidence="1" type="ORF">ACAOBT_LOCUS12303</name>
</gene>
<evidence type="ECO:0000313" key="2">
    <source>
        <dbReference type="Proteomes" id="UP001152888"/>
    </source>
</evidence>
<reference evidence="1" key="1">
    <citation type="submission" date="2022-03" db="EMBL/GenBank/DDBJ databases">
        <authorList>
            <person name="Sayadi A."/>
        </authorList>
    </citation>
    <scope>NUCLEOTIDE SEQUENCE</scope>
</reference>
<dbReference type="OrthoDB" id="1928087at2759"/>
<proteinExistence type="predicted"/>
<protein>
    <submittedName>
        <fullName evidence="1">Uncharacterized protein</fullName>
    </submittedName>
</protein>
<comment type="caution">
    <text evidence="1">The sequence shown here is derived from an EMBL/GenBank/DDBJ whole genome shotgun (WGS) entry which is preliminary data.</text>
</comment>
<keyword evidence="2" id="KW-1185">Reference proteome</keyword>
<name>A0A9P0KLH4_ACAOB</name>
<evidence type="ECO:0000313" key="1">
    <source>
        <dbReference type="EMBL" id="CAH1976736.1"/>
    </source>
</evidence>